<evidence type="ECO:0000313" key="1">
    <source>
        <dbReference type="EMBL" id="GFN95961.1"/>
    </source>
</evidence>
<evidence type="ECO:0000313" key="2">
    <source>
        <dbReference type="Proteomes" id="UP000735302"/>
    </source>
</evidence>
<dbReference type="AlphaFoldDB" id="A0AAV3ZN55"/>
<name>A0AAV3ZN55_9GAST</name>
<comment type="caution">
    <text evidence="1">The sequence shown here is derived from an EMBL/GenBank/DDBJ whole genome shotgun (WGS) entry which is preliminary data.</text>
</comment>
<dbReference type="EMBL" id="BLXT01002595">
    <property type="protein sequence ID" value="GFN95961.1"/>
    <property type="molecule type" value="Genomic_DNA"/>
</dbReference>
<gene>
    <name evidence="1" type="ORF">PoB_002246700</name>
</gene>
<sequence>MGRLGQEECRTCEANVLFHPVFITLSDYLPSPTRCQLENLLRCRKTAPELLKWKIEKFPADPDGIVASATLPSHPQTCPLLIDFPTNSETFGPQN</sequence>
<keyword evidence="2" id="KW-1185">Reference proteome</keyword>
<accession>A0AAV3ZN55</accession>
<dbReference type="Proteomes" id="UP000735302">
    <property type="component" value="Unassembled WGS sequence"/>
</dbReference>
<reference evidence="1 2" key="1">
    <citation type="journal article" date="2021" name="Elife">
        <title>Chloroplast acquisition without the gene transfer in kleptoplastic sea slugs, Plakobranchus ocellatus.</title>
        <authorList>
            <person name="Maeda T."/>
            <person name="Takahashi S."/>
            <person name="Yoshida T."/>
            <person name="Shimamura S."/>
            <person name="Takaki Y."/>
            <person name="Nagai Y."/>
            <person name="Toyoda A."/>
            <person name="Suzuki Y."/>
            <person name="Arimoto A."/>
            <person name="Ishii H."/>
            <person name="Satoh N."/>
            <person name="Nishiyama T."/>
            <person name="Hasebe M."/>
            <person name="Maruyama T."/>
            <person name="Minagawa J."/>
            <person name="Obokata J."/>
            <person name="Shigenobu S."/>
        </authorList>
    </citation>
    <scope>NUCLEOTIDE SEQUENCE [LARGE SCALE GENOMIC DNA]</scope>
</reference>
<organism evidence="1 2">
    <name type="scientific">Plakobranchus ocellatus</name>
    <dbReference type="NCBI Taxonomy" id="259542"/>
    <lineage>
        <taxon>Eukaryota</taxon>
        <taxon>Metazoa</taxon>
        <taxon>Spiralia</taxon>
        <taxon>Lophotrochozoa</taxon>
        <taxon>Mollusca</taxon>
        <taxon>Gastropoda</taxon>
        <taxon>Heterobranchia</taxon>
        <taxon>Euthyneura</taxon>
        <taxon>Panpulmonata</taxon>
        <taxon>Sacoglossa</taxon>
        <taxon>Placobranchoidea</taxon>
        <taxon>Plakobranchidae</taxon>
        <taxon>Plakobranchus</taxon>
    </lineage>
</organism>
<proteinExistence type="predicted"/>
<protein>
    <submittedName>
        <fullName evidence="1">Uncharacterized protein</fullName>
    </submittedName>
</protein>